<evidence type="ECO:0000256" key="7">
    <source>
        <dbReference type="ARBA" id="ARBA00022772"/>
    </source>
</evidence>
<comment type="subunit">
    <text evidence="5">Homodimer.</text>
</comment>
<dbReference type="InterPro" id="IPR036460">
    <property type="entry name" value="Cu_amine_oxidase_C_sf"/>
</dbReference>
<protein>
    <recommendedName>
        <fullName evidence="13">Amine oxidase</fullName>
        <ecNumber evidence="13">1.4.3.-</ecNumber>
    </recommendedName>
</protein>
<keyword evidence="9 13" id="KW-0186">Copper</keyword>
<evidence type="ECO:0000256" key="14">
    <source>
        <dbReference type="SAM" id="MobiDB-lite"/>
    </source>
</evidence>
<feature type="modified residue" description="2',4',5'-topaquinone" evidence="12">
    <location>
        <position position="248"/>
    </location>
</feature>
<comment type="cofactor">
    <cofactor evidence="3">
        <name>Zn(2+)</name>
        <dbReference type="ChEBI" id="CHEBI:29105"/>
    </cofactor>
</comment>
<dbReference type="AlphaFoldDB" id="A0A1G8RAD1"/>
<evidence type="ECO:0000256" key="11">
    <source>
        <dbReference type="PIRSR" id="PIRSR600269-50"/>
    </source>
</evidence>
<dbReference type="Proteomes" id="UP000198853">
    <property type="component" value="Unassembled WGS sequence"/>
</dbReference>
<dbReference type="EMBL" id="FNEN01000016">
    <property type="protein sequence ID" value="SDJ13937.1"/>
    <property type="molecule type" value="Genomic_DNA"/>
</dbReference>
<comment type="cofactor">
    <cofactor evidence="13">
        <name>Cu cation</name>
        <dbReference type="ChEBI" id="CHEBI:23378"/>
    </cofactor>
    <text evidence="13">Contains 1 topaquinone per subunit.</text>
</comment>
<comment type="PTM">
    <text evidence="12 13">Topaquinone (TPQ) is generated by copper-dependent autoxidation of a specific tyrosyl residue.</text>
</comment>
<feature type="region of interest" description="Disordered" evidence="14">
    <location>
        <begin position="326"/>
        <end position="355"/>
    </location>
</feature>
<dbReference type="InterPro" id="IPR015798">
    <property type="entry name" value="Cu_amine_oxidase_C"/>
</dbReference>
<evidence type="ECO:0000256" key="2">
    <source>
        <dbReference type="ARBA" id="ARBA00001936"/>
    </source>
</evidence>
<evidence type="ECO:0000256" key="8">
    <source>
        <dbReference type="ARBA" id="ARBA00023002"/>
    </source>
</evidence>
<dbReference type="SUPFAM" id="SSF54416">
    <property type="entry name" value="Amine oxidase N-terminal region"/>
    <property type="match status" value="1"/>
</dbReference>
<dbReference type="InterPro" id="IPR015802">
    <property type="entry name" value="Cu_amine_oxidase_N3"/>
</dbReference>
<keyword evidence="18" id="KW-1185">Reference proteome</keyword>
<name>A0A1G8RAD1_9BACI</name>
<proteinExistence type="inferred from homology"/>
<dbReference type="InterPro" id="IPR000269">
    <property type="entry name" value="Cu_amine_oxidase"/>
</dbReference>
<organism evidence="17 18">
    <name type="scientific">Natribacillus halophilus</name>
    <dbReference type="NCBI Taxonomy" id="549003"/>
    <lineage>
        <taxon>Bacteria</taxon>
        <taxon>Bacillati</taxon>
        <taxon>Bacillota</taxon>
        <taxon>Bacilli</taxon>
        <taxon>Bacillales</taxon>
        <taxon>Bacillaceae</taxon>
        <taxon>Natribacillus</taxon>
    </lineage>
</organism>
<feature type="domain" description="Copper amine oxidase N3-terminal" evidence="16">
    <location>
        <begin position="11"/>
        <end position="59"/>
    </location>
</feature>
<gene>
    <name evidence="17" type="ORF">SAMN04488123_11644</name>
</gene>
<evidence type="ECO:0000256" key="6">
    <source>
        <dbReference type="ARBA" id="ARBA00022723"/>
    </source>
</evidence>
<sequence>MVDGWAPGIKAEGEERRVSRALCFVRMYAGDNAYAYPLTGLIPVVDLNTMEVIRIEDYGAKPLPPMDASFKFENSDDLEPRSDLKPIDITQPEGPSFETDGHFIKWQKWNIRFGYTAREGLVLHQVSYEDKGEERPVLYRAALSEMVVPYGETSPAHNWQNALDAGEYGIGQLANSLTLGCDCLGEVRYFNAVMADGKGDVHTIPNAICLHEEDDGTAWKKTDWRTDEGEERRSRRLVLSFFATVLNYDYGFYWYFYTDGRIEQEVKLTGILNVGALEEGEKPKYGTEVAPRINGPIYQHFFNFRLDMNVDGQKNSVVELNTVAEKEGSDNPNKNAFHPVTTTFKKEKDRAQHGS</sequence>
<comment type="cofactor">
    <cofactor evidence="1">
        <name>Cu cation</name>
        <dbReference type="ChEBI" id="CHEBI:23378"/>
    </cofactor>
</comment>
<accession>A0A1G8RAD1</accession>
<feature type="domain" description="Copper amine oxidase catalytic" evidence="15">
    <location>
        <begin position="88"/>
        <end position="350"/>
    </location>
</feature>
<keyword evidence="10" id="KW-0464">Manganese</keyword>
<dbReference type="PROSITE" id="PS01164">
    <property type="entry name" value="COPPER_AMINE_OXID_1"/>
    <property type="match status" value="1"/>
</dbReference>
<evidence type="ECO:0000259" key="15">
    <source>
        <dbReference type="Pfam" id="PF01179"/>
    </source>
</evidence>
<dbReference type="Pfam" id="PF01179">
    <property type="entry name" value="Cu_amine_oxid"/>
    <property type="match status" value="1"/>
</dbReference>
<evidence type="ECO:0000256" key="5">
    <source>
        <dbReference type="ARBA" id="ARBA00011738"/>
    </source>
</evidence>
<evidence type="ECO:0000256" key="10">
    <source>
        <dbReference type="ARBA" id="ARBA00023211"/>
    </source>
</evidence>
<feature type="compositionally biased region" description="Basic and acidic residues" evidence="14">
    <location>
        <begin position="344"/>
        <end position="355"/>
    </location>
</feature>
<evidence type="ECO:0000256" key="4">
    <source>
        <dbReference type="ARBA" id="ARBA00007983"/>
    </source>
</evidence>
<dbReference type="SUPFAM" id="SSF49998">
    <property type="entry name" value="Amine oxidase catalytic domain"/>
    <property type="match status" value="1"/>
</dbReference>
<evidence type="ECO:0000259" key="16">
    <source>
        <dbReference type="Pfam" id="PF02728"/>
    </source>
</evidence>
<comment type="similarity">
    <text evidence="4 13">Belongs to the copper/topaquinone oxidase family.</text>
</comment>
<dbReference type="PANTHER" id="PTHR10638:SF86">
    <property type="entry name" value="COPPER AMINE OXIDASE 1-RELATED"/>
    <property type="match status" value="1"/>
</dbReference>
<keyword evidence="7 11" id="KW-0801">TPQ</keyword>
<evidence type="ECO:0000256" key="12">
    <source>
        <dbReference type="PIRSR" id="PIRSR600269-51"/>
    </source>
</evidence>
<reference evidence="17 18" key="1">
    <citation type="submission" date="2016-10" db="EMBL/GenBank/DDBJ databases">
        <authorList>
            <person name="de Groot N.N."/>
        </authorList>
    </citation>
    <scope>NUCLEOTIDE SEQUENCE [LARGE SCALE GENOMIC DNA]</scope>
    <source>
        <strain evidence="17 18">DSM 21771</strain>
    </source>
</reference>
<dbReference type="PANTHER" id="PTHR10638">
    <property type="entry name" value="COPPER AMINE OXIDASE"/>
    <property type="match status" value="1"/>
</dbReference>
<dbReference type="GO" id="GO:0009308">
    <property type="term" value="P:amine metabolic process"/>
    <property type="evidence" value="ECO:0007669"/>
    <property type="project" value="UniProtKB-UniRule"/>
</dbReference>
<dbReference type="InterPro" id="IPR049948">
    <property type="entry name" value="Cu_Am_ox_TPQ-bd"/>
</dbReference>
<keyword evidence="8 13" id="KW-0560">Oxidoreductase</keyword>
<evidence type="ECO:0000256" key="3">
    <source>
        <dbReference type="ARBA" id="ARBA00001947"/>
    </source>
</evidence>
<evidence type="ECO:0000256" key="1">
    <source>
        <dbReference type="ARBA" id="ARBA00001935"/>
    </source>
</evidence>
<dbReference type="GO" id="GO:0008131">
    <property type="term" value="F:primary methylamine oxidase activity"/>
    <property type="evidence" value="ECO:0007669"/>
    <property type="project" value="InterPro"/>
</dbReference>
<evidence type="ECO:0000256" key="13">
    <source>
        <dbReference type="RuleBase" id="RU000672"/>
    </source>
</evidence>
<dbReference type="InterPro" id="IPR016182">
    <property type="entry name" value="Cu_amine_oxidase_N-reg"/>
</dbReference>
<dbReference type="GO" id="GO:0048038">
    <property type="term" value="F:quinone binding"/>
    <property type="evidence" value="ECO:0007669"/>
    <property type="project" value="InterPro"/>
</dbReference>
<comment type="cofactor">
    <cofactor evidence="2">
        <name>Mn(2+)</name>
        <dbReference type="ChEBI" id="CHEBI:29035"/>
    </cofactor>
</comment>
<evidence type="ECO:0000313" key="17">
    <source>
        <dbReference type="EMBL" id="SDJ13937.1"/>
    </source>
</evidence>
<keyword evidence="6 13" id="KW-0479">Metal-binding</keyword>
<dbReference type="EC" id="1.4.3.-" evidence="13"/>
<dbReference type="Gene3D" id="2.70.98.20">
    <property type="entry name" value="Copper amine oxidase, catalytic domain"/>
    <property type="match status" value="1"/>
</dbReference>
<dbReference type="Gene3D" id="3.10.450.40">
    <property type="match status" value="1"/>
</dbReference>
<evidence type="ECO:0000313" key="18">
    <source>
        <dbReference type="Proteomes" id="UP000198853"/>
    </source>
</evidence>
<dbReference type="GO" id="GO:0005507">
    <property type="term" value="F:copper ion binding"/>
    <property type="evidence" value="ECO:0007669"/>
    <property type="project" value="InterPro"/>
</dbReference>
<feature type="active site" description="Proton acceptor" evidence="11">
    <location>
        <position position="164"/>
    </location>
</feature>
<feature type="active site" description="Schiff-base intermediate with substrate; via topaquinone" evidence="11">
    <location>
        <position position="248"/>
    </location>
</feature>
<evidence type="ECO:0000256" key="9">
    <source>
        <dbReference type="ARBA" id="ARBA00023008"/>
    </source>
</evidence>
<dbReference type="Pfam" id="PF02728">
    <property type="entry name" value="Cu_amine_oxidN3"/>
    <property type="match status" value="1"/>
</dbReference>